<evidence type="ECO:0000256" key="4">
    <source>
        <dbReference type="ARBA" id="ARBA00022827"/>
    </source>
</evidence>
<evidence type="ECO:0000259" key="6">
    <source>
        <dbReference type="Pfam" id="PF07992"/>
    </source>
</evidence>
<dbReference type="Proteomes" id="UP001597244">
    <property type="component" value="Unassembled WGS sequence"/>
</dbReference>
<dbReference type="Pfam" id="PF07992">
    <property type="entry name" value="Pyr_redox_2"/>
    <property type="match status" value="1"/>
</dbReference>
<dbReference type="RefSeq" id="WP_125577144.1">
    <property type="nucleotide sequence ID" value="NZ_JBHTOF010000025.1"/>
</dbReference>
<dbReference type="InterPro" id="IPR016156">
    <property type="entry name" value="FAD/NAD-linked_Rdtase_dimer_sf"/>
</dbReference>
<accession>A0ABW4DKK0</accession>
<dbReference type="Gene3D" id="3.30.390.30">
    <property type="match status" value="1"/>
</dbReference>
<dbReference type="GO" id="GO:0016491">
    <property type="term" value="F:oxidoreductase activity"/>
    <property type="evidence" value="ECO:0007669"/>
    <property type="project" value="UniProtKB-KW"/>
</dbReference>
<dbReference type="InterPro" id="IPR023753">
    <property type="entry name" value="FAD/NAD-binding_dom"/>
</dbReference>
<keyword evidence="8" id="KW-1185">Reference proteome</keyword>
<evidence type="ECO:0000256" key="2">
    <source>
        <dbReference type="ARBA" id="ARBA00007532"/>
    </source>
</evidence>
<dbReference type="EMBL" id="JBHTOF010000025">
    <property type="protein sequence ID" value="MFD1465182.1"/>
    <property type="molecule type" value="Genomic_DNA"/>
</dbReference>
<keyword evidence="3" id="KW-0285">Flavoprotein</keyword>
<dbReference type="EC" id="1.-.-.-" evidence="7"/>
<evidence type="ECO:0000256" key="3">
    <source>
        <dbReference type="ARBA" id="ARBA00022630"/>
    </source>
</evidence>
<organism evidence="7 8">
    <name type="scientific">Lapidilactobacillus mulanensis</name>
    <dbReference type="NCBI Taxonomy" id="2485999"/>
    <lineage>
        <taxon>Bacteria</taxon>
        <taxon>Bacillati</taxon>
        <taxon>Bacillota</taxon>
        <taxon>Bacilli</taxon>
        <taxon>Lactobacillales</taxon>
        <taxon>Lactobacillaceae</taxon>
        <taxon>Lapidilactobacillus</taxon>
    </lineage>
</organism>
<evidence type="ECO:0000313" key="8">
    <source>
        <dbReference type="Proteomes" id="UP001597244"/>
    </source>
</evidence>
<proteinExistence type="inferred from homology"/>
<feature type="domain" description="FAD/NAD(P)-binding" evidence="6">
    <location>
        <begin position="8"/>
        <end position="317"/>
    </location>
</feature>
<comment type="cofactor">
    <cofactor evidence="1">
        <name>FAD</name>
        <dbReference type="ChEBI" id="CHEBI:57692"/>
    </cofactor>
</comment>
<dbReference type="InterPro" id="IPR036188">
    <property type="entry name" value="FAD/NAD-bd_sf"/>
</dbReference>
<dbReference type="PIRSF" id="PIRSF000350">
    <property type="entry name" value="Mercury_reductase_MerA"/>
    <property type="match status" value="1"/>
</dbReference>
<keyword evidence="4" id="KW-0274">FAD</keyword>
<dbReference type="Pfam" id="PF02852">
    <property type="entry name" value="Pyr_redox_dim"/>
    <property type="match status" value="1"/>
</dbReference>
<dbReference type="PANTHER" id="PTHR43014:SF5">
    <property type="entry name" value="GLUTATHIONE REDUCTASE (NADPH)"/>
    <property type="match status" value="1"/>
</dbReference>
<protein>
    <submittedName>
        <fullName evidence="7">Dihydrolipoyl dehydrogenase family protein</fullName>
        <ecNumber evidence="7">1.-.-.-</ecNumber>
    </submittedName>
</protein>
<name>A0ABW4DKK0_9LACO</name>
<evidence type="ECO:0000256" key="1">
    <source>
        <dbReference type="ARBA" id="ARBA00001974"/>
    </source>
</evidence>
<comment type="caution">
    <text evidence="7">The sequence shown here is derived from an EMBL/GenBank/DDBJ whole genome shotgun (WGS) entry which is preliminary data.</text>
</comment>
<dbReference type="PRINTS" id="PR00368">
    <property type="entry name" value="FADPNR"/>
</dbReference>
<sequence length="447" mass="48883">MAQDIQTFDTIIIGAGPGGSAAAYPLATTQKVLVIENDLWGGTCPNRGCDPKKMLYSAVEVRDRARNLQGSGLNGLPAIDWPELMAFKRAYTDHVPADTLSGLKAANIATVHGRPHFISENQLKINETIYQADHFILATGQAPVVPNIPGHEYLQTSTDFLNLSELPERIAFVGGGYVAIELANIAASSGAEVHLLQHNQHILRDFPEDYTQLLSAAMTTNGVTFHWDTELDGVTETDDGLLLTTNQKMLEVDAVFVAMGRQPQLATLNLAAAKVSVEDKGLVVNNHLQTTNERIYGVGDVLLKKQPKLTPVASFEGRYVAQAILNDKVAPITYPTIPQVVYASPQIAQVGVKLDFAKEHADQYRIVAQDVSKWYTFNRIKEPTARVTTIIDQISNLLVGAVVYASIAEELINDLTALINQHTTQEQLSQQIMAYPTPASDLTYYYG</sequence>
<dbReference type="PANTHER" id="PTHR43014">
    <property type="entry name" value="MERCURIC REDUCTASE"/>
    <property type="match status" value="1"/>
</dbReference>
<feature type="domain" description="Pyridine nucleotide-disulphide oxidoreductase dimerisation" evidence="5">
    <location>
        <begin position="337"/>
        <end position="439"/>
    </location>
</feature>
<dbReference type="InterPro" id="IPR001100">
    <property type="entry name" value="Pyr_nuc-diS_OxRdtase"/>
</dbReference>
<dbReference type="SUPFAM" id="SSF55424">
    <property type="entry name" value="FAD/NAD-linked reductases, dimerisation (C-terminal) domain"/>
    <property type="match status" value="1"/>
</dbReference>
<dbReference type="Gene3D" id="3.50.50.60">
    <property type="entry name" value="FAD/NAD(P)-binding domain"/>
    <property type="match status" value="2"/>
</dbReference>
<dbReference type="SUPFAM" id="SSF51905">
    <property type="entry name" value="FAD/NAD(P)-binding domain"/>
    <property type="match status" value="1"/>
</dbReference>
<keyword evidence="7" id="KW-0560">Oxidoreductase</keyword>
<evidence type="ECO:0000313" key="7">
    <source>
        <dbReference type="EMBL" id="MFD1465182.1"/>
    </source>
</evidence>
<reference evidence="8" key="1">
    <citation type="journal article" date="2019" name="Int. J. Syst. Evol. Microbiol.">
        <title>The Global Catalogue of Microorganisms (GCM) 10K type strain sequencing project: providing services to taxonomists for standard genome sequencing and annotation.</title>
        <authorList>
            <consortium name="The Broad Institute Genomics Platform"/>
            <consortium name="The Broad Institute Genome Sequencing Center for Infectious Disease"/>
            <person name="Wu L."/>
            <person name="Ma J."/>
        </authorList>
    </citation>
    <scope>NUCLEOTIDE SEQUENCE [LARGE SCALE GENOMIC DNA]</scope>
    <source>
        <strain evidence="8">CCM 8951</strain>
    </source>
</reference>
<gene>
    <name evidence="7" type="ORF">ACFQ4L_03635</name>
</gene>
<dbReference type="PRINTS" id="PR00411">
    <property type="entry name" value="PNDRDTASEI"/>
</dbReference>
<dbReference type="InterPro" id="IPR004099">
    <property type="entry name" value="Pyr_nucl-diS_OxRdtase_dimer"/>
</dbReference>
<comment type="similarity">
    <text evidence="2">Belongs to the class-I pyridine nucleotide-disulfide oxidoreductase family.</text>
</comment>
<evidence type="ECO:0000259" key="5">
    <source>
        <dbReference type="Pfam" id="PF02852"/>
    </source>
</evidence>